<dbReference type="RefSeq" id="WP_234752109.1">
    <property type="nucleotide sequence ID" value="NZ_BAAAWN010000001.1"/>
</dbReference>
<dbReference type="PANTHER" id="PTHR33418">
    <property type="entry name" value="HELICASE-ASSOCIATED"/>
    <property type="match status" value="1"/>
</dbReference>
<dbReference type="Proteomes" id="UP001589702">
    <property type="component" value="Unassembled WGS sequence"/>
</dbReference>
<dbReference type="Gene3D" id="6.10.140.530">
    <property type="match status" value="2"/>
</dbReference>
<evidence type="ECO:0000259" key="1">
    <source>
        <dbReference type="Pfam" id="PF03457"/>
    </source>
</evidence>
<keyword evidence="3" id="KW-1185">Reference proteome</keyword>
<gene>
    <name evidence="2" type="ORF">ACFFP1_10750</name>
</gene>
<name>A0ABV5XZ12_ARTRM</name>
<comment type="caution">
    <text evidence="2">The sequence shown here is derived from an EMBL/GenBank/DDBJ whole genome shotgun (WGS) entry which is preliminary data.</text>
</comment>
<dbReference type="Pfam" id="PF03457">
    <property type="entry name" value="HA"/>
    <property type="match status" value="1"/>
</dbReference>
<protein>
    <submittedName>
        <fullName evidence="2">Helicase associated domain-containing protein</fullName>
    </submittedName>
</protein>
<evidence type="ECO:0000313" key="2">
    <source>
        <dbReference type="EMBL" id="MFB9819978.1"/>
    </source>
</evidence>
<dbReference type="PANTHER" id="PTHR33418:SF1">
    <property type="entry name" value="HELICASE-ASSOCIATED DOMAIN-CONTAINING PROTEIN"/>
    <property type="match status" value="1"/>
</dbReference>
<sequence length="218" mass="24734">MIGLRRSAPDLEWVQMYRQGIPTSRIAALAGAAETTVRYHLQIAAKAEPGIREEHKAALAPAAPRTSEAGLRNLADVLAFHEAHDRLPVSHGKTSRERALAAWLANRRRQSAEKTLSPTYRDALAVIAGWDKPSTRKAEDEARWQHRLEELQRIRAAGGEWPRHQKTDDAHERTLGVWLHGQRIDYRAGRIDQAKAEQLDRRLPGWREGRGHRGGRRR</sequence>
<dbReference type="InterPro" id="IPR005114">
    <property type="entry name" value="Helicase_assoc"/>
</dbReference>
<feature type="domain" description="Helicase-associated" evidence="1">
    <location>
        <begin position="141"/>
        <end position="200"/>
    </location>
</feature>
<organism evidence="2 3">
    <name type="scientific">Arthrobacter ramosus</name>
    <dbReference type="NCBI Taxonomy" id="1672"/>
    <lineage>
        <taxon>Bacteria</taxon>
        <taxon>Bacillati</taxon>
        <taxon>Actinomycetota</taxon>
        <taxon>Actinomycetes</taxon>
        <taxon>Micrococcales</taxon>
        <taxon>Micrococcaceae</taxon>
        <taxon>Arthrobacter</taxon>
    </lineage>
</organism>
<proteinExistence type="predicted"/>
<evidence type="ECO:0000313" key="3">
    <source>
        <dbReference type="Proteomes" id="UP001589702"/>
    </source>
</evidence>
<reference evidence="2 3" key="1">
    <citation type="submission" date="2024-09" db="EMBL/GenBank/DDBJ databases">
        <authorList>
            <person name="Sun Q."/>
            <person name="Mori K."/>
        </authorList>
    </citation>
    <scope>NUCLEOTIDE SEQUENCE [LARGE SCALE GENOMIC DNA]</scope>
    <source>
        <strain evidence="2 3">JCM 1334</strain>
    </source>
</reference>
<dbReference type="EMBL" id="JBHMBC010000016">
    <property type="protein sequence ID" value="MFB9819978.1"/>
    <property type="molecule type" value="Genomic_DNA"/>
</dbReference>
<accession>A0ABV5XZ12</accession>